<comment type="similarity">
    <text evidence="1 8">Belongs to the peptidase C14A family.</text>
</comment>
<dbReference type="SMART" id="SM00114">
    <property type="entry name" value="CARD"/>
    <property type="match status" value="1"/>
</dbReference>
<dbReference type="PANTHER" id="PTHR47901:SF8">
    <property type="entry name" value="CASPASE-3"/>
    <property type="match status" value="1"/>
</dbReference>
<evidence type="ECO:0000256" key="7">
    <source>
        <dbReference type="PIRSR" id="PIRSR038001-1"/>
    </source>
</evidence>
<dbReference type="PRINTS" id="PR00376">
    <property type="entry name" value="IL1BCENZYME"/>
</dbReference>
<protein>
    <submittedName>
        <fullName evidence="13">Caspase-9</fullName>
    </submittedName>
</protein>
<feature type="domain" description="Caspase family p20" evidence="11">
    <location>
        <begin position="177"/>
        <end position="309"/>
    </location>
</feature>
<dbReference type="CDD" id="cd00032">
    <property type="entry name" value="CASc"/>
    <property type="match status" value="1"/>
</dbReference>
<evidence type="ECO:0000313" key="13">
    <source>
        <dbReference type="EMBL" id="KAK0132871.1"/>
    </source>
</evidence>
<keyword evidence="14" id="KW-1185">Reference proteome</keyword>
<evidence type="ECO:0000256" key="1">
    <source>
        <dbReference type="ARBA" id="ARBA00010134"/>
    </source>
</evidence>
<dbReference type="InterPro" id="IPR029030">
    <property type="entry name" value="Caspase-like_dom_sf"/>
</dbReference>
<organism evidence="13 14">
    <name type="scientific">Merluccius polli</name>
    <name type="common">Benguela hake</name>
    <name type="synonym">Merluccius cadenati</name>
    <dbReference type="NCBI Taxonomy" id="89951"/>
    <lineage>
        <taxon>Eukaryota</taxon>
        <taxon>Metazoa</taxon>
        <taxon>Chordata</taxon>
        <taxon>Craniata</taxon>
        <taxon>Vertebrata</taxon>
        <taxon>Euteleostomi</taxon>
        <taxon>Actinopterygii</taxon>
        <taxon>Neopterygii</taxon>
        <taxon>Teleostei</taxon>
        <taxon>Neoteleostei</taxon>
        <taxon>Acanthomorphata</taxon>
        <taxon>Zeiogadaria</taxon>
        <taxon>Gadariae</taxon>
        <taxon>Gadiformes</taxon>
        <taxon>Gadoidei</taxon>
        <taxon>Merlucciidae</taxon>
        <taxon>Merluccius</taxon>
    </lineage>
</organism>
<dbReference type="PROSITE" id="PS01122">
    <property type="entry name" value="CASPASE_CYS"/>
    <property type="match status" value="1"/>
</dbReference>
<evidence type="ECO:0000256" key="8">
    <source>
        <dbReference type="RuleBase" id="RU003971"/>
    </source>
</evidence>
<feature type="domain" description="CARD" evidence="12">
    <location>
        <begin position="1"/>
        <end position="90"/>
    </location>
</feature>
<evidence type="ECO:0000259" key="12">
    <source>
        <dbReference type="PROSITE" id="PS50209"/>
    </source>
</evidence>
<dbReference type="InterPro" id="IPR001315">
    <property type="entry name" value="CARD"/>
</dbReference>
<evidence type="ECO:0000256" key="9">
    <source>
        <dbReference type="SAM" id="MobiDB-lite"/>
    </source>
</evidence>
<dbReference type="SUPFAM" id="SSF52129">
    <property type="entry name" value="Caspase-like"/>
    <property type="match status" value="1"/>
</dbReference>
<reference evidence="13" key="1">
    <citation type="journal article" date="2023" name="Front. Mar. Sci.">
        <title>A new Merluccius polli reference genome to investigate the effects of global change in West African waters.</title>
        <authorList>
            <person name="Mateo J.L."/>
            <person name="Blanco-Fernandez C."/>
            <person name="Garcia-Vazquez E."/>
            <person name="Machado-Schiaffino G."/>
        </authorList>
    </citation>
    <scope>NUCLEOTIDE SEQUENCE</scope>
    <source>
        <strain evidence="13">C29</strain>
        <tissue evidence="13">Fin</tissue>
    </source>
</reference>
<feature type="active site" evidence="7">
    <location>
        <position position="255"/>
    </location>
</feature>
<dbReference type="Gene3D" id="1.10.533.10">
    <property type="entry name" value="Death Domain, Fas"/>
    <property type="match status" value="1"/>
</dbReference>
<gene>
    <name evidence="13" type="primary">Casp9</name>
    <name evidence="13" type="ORF">N1851_032020</name>
</gene>
<proteinExistence type="inferred from homology"/>
<dbReference type="PIRSF" id="PIRSF038001">
    <property type="entry name" value="Caspase_ICE"/>
    <property type="match status" value="1"/>
</dbReference>
<feature type="region of interest" description="Disordered" evidence="9">
    <location>
        <begin position="127"/>
        <end position="172"/>
    </location>
</feature>
<keyword evidence="6" id="KW-0865">Zymogen</keyword>
<keyword evidence="3" id="KW-0053">Apoptosis</keyword>
<dbReference type="Pfam" id="PF00619">
    <property type="entry name" value="CARD"/>
    <property type="match status" value="1"/>
</dbReference>
<dbReference type="SUPFAM" id="SSF47986">
    <property type="entry name" value="DEATH domain"/>
    <property type="match status" value="1"/>
</dbReference>
<sequence>MDQKHRDILRSNRIHLVMNLKPSELYDRLIEGGIFSQDMIDEIKSSGTRRDQARQLLCDLETRGRRAFPCFIQCLRDTGQQDLAGLLLGGEPASPPPIRPLVQPPVRPLAPLTPAVRPVLQPLPVSSPFDDSHAKDIAPLCPRQRPSTTPSPSPEGEYTRPRRTRKDNQSYKMDASPCGHCLIINNVKFEPNTDLKNRKGSDIDCDKLEKRFKSLNFIVTVKTNLKYKQIRHHLAELSKKDHSLFDCCVVIILSHGTEVSHNRFPGAVHGVDGPAVPVQFITNYLNGQHCPTLQGKPKLFFIQACGGDQTDTGFEVSPDEVTPGVGGAGDEMDAMPMSSSSDSLSTSDELDARATLPTPSDILVSYSTSPGFVSWRDPLSGSWYVEILDRILGEHAVTDDLVTMLMMVNNEVSQNSAKGLYKQMPGNFNFLRKFLYFQTQSQRQTSA</sequence>
<dbReference type="GO" id="GO:0006508">
    <property type="term" value="P:proteolysis"/>
    <property type="evidence" value="ECO:0007669"/>
    <property type="project" value="UniProtKB-KW"/>
</dbReference>
<dbReference type="SMART" id="SM00115">
    <property type="entry name" value="CASc"/>
    <property type="match status" value="1"/>
</dbReference>
<accession>A0AA47NNX5</accession>
<dbReference type="InterPro" id="IPR001309">
    <property type="entry name" value="Pept_C14_p20"/>
</dbReference>
<feature type="region of interest" description="Disordered" evidence="9">
    <location>
        <begin position="312"/>
        <end position="349"/>
    </location>
</feature>
<dbReference type="InterPro" id="IPR042147">
    <property type="entry name" value="CARD_CASP9"/>
</dbReference>
<dbReference type="PROSITE" id="PS50209">
    <property type="entry name" value="CARD"/>
    <property type="match status" value="1"/>
</dbReference>
<dbReference type="Proteomes" id="UP001174136">
    <property type="component" value="Unassembled WGS sequence"/>
</dbReference>
<dbReference type="PANTHER" id="PTHR47901">
    <property type="entry name" value="CASPASE RECRUITMENT DOMAIN-CONTAINING PROTEIN 18"/>
    <property type="match status" value="1"/>
</dbReference>
<feature type="active site" evidence="7">
    <location>
        <position position="305"/>
    </location>
</feature>
<keyword evidence="4" id="KW-0378">Hydrolase</keyword>
<dbReference type="InterPro" id="IPR011029">
    <property type="entry name" value="DEATH-like_dom_sf"/>
</dbReference>
<evidence type="ECO:0000259" key="10">
    <source>
        <dbReference type="PROSITE" id="PS50207"/>
    </source>
</evidence>
<dbReference type="Gene3D" id="3.40.50.1460">
    <property type="match status" value="1"/>
</dbReference>
<dbReference type="InterPro" id="IPR033139">
    <property type="entry name" value="Caspase_cys_AS"/>
</dbReference>
<dbReference type="PROSITE" id="PS50207">
    <property type="entry name" value="CASPASE_P10"/>
    <property type="match status" value="1"/>
</dbReference>
<dbReference type="GO" id="GO:0006915">
    <property type="term" value="P:apoptotic process"/>
    <property type="evidence" value="ECO:0007669"/>
    <property type="project" value="UniProtKB-KW"/>
</dbReference>
<dbReference type="EMBL" id="JAOPHQ010006076">
    <property type="protein sequence ID" value="KAK0132871.1"/>
    <property type="molecule type" value="Genomic_DNA"/>
</dbReference>
<dbReference type="FunFam" id="3.40.50.1460:FF:000012">
    <property type="entry name" value="Caspase 9"/>
    <property type="match status" value="1"/>
</dbReference>
<evidence type="ECO:0000256" key="3">
    <source>
        <dbReference type="ARBA" id="ARBA00022703"/>
    </source>
</evidence>
<evidence type="ECO:0000256" key="5">
    <source>
        <dbReference type="ARBA" id="ARBA00022807"/>
    </source>
</evidence>
<dbReference type="InterPro" id="IPR016129">
    <property type="entry name" value="Caspase_his_AS"/>
</dbReference>
<dbReference type="InterPro" id="IPR015917">
    <property type="entry name" value="Pept_C14A"/>
</dbReference>
<evidence type="ECO:0000256" key="6">
    <source>
        <dbReference type="ARBA" id="ARBA00023145"/>
    </source>
</evidence>
<dbReference type="PROSITE" id="PS01121">
    <property type="entry name" value="CASPASE_HIS"/>
    <property type="match status" value="1"/>
</dbReference>
<dbReference type="GO" id="GO:0004197">
    <property type="term" value="F:cysteine-type endopeptidase activity"/>
    <property type="evidence" value="ECO:0007669"/>
    <property type="project" value="InterPro"/>
</dbReference>
<dbReference type="Pfam" id="PF00656">
    <property type="entry name" value="Peptidase_C14"/>
    <property type="match status" value="1"/>
</dbReference>
<evidence type="ECO:0000313" key="14">
    <source>
        <dbReference type="Proteomes" id="UP001174136"/>
    </source>
</evidence>
<dbReference type="InterPro" id="IPR002138">
    <property type="entry name" value="Pept_C14_p10"/>
</dbReference>
<keyword evidence="2" id="KW-0645">Protease</keyword>
<comment type="caution">
    <text evidence="13">The sequence shown here is derived from an EMBL/GenBank/DDBJ whole genome shotgun (WGS) entry which is preliminary data.</text>
</comment>
<feature type="compositionally biased region" description="Low complexity" evidence="9">
    <location>
        <begin position="334"/>
        <end position="347"/>
    </location>
</feature>
<dbReference type="CDD" id="cd08326">
    <property type="entry name" value="CARD_CASP9"/>
    <property type="match status" value="1"/>
</dbReference>
<dbReference type="InterPro" id="IPR002398">
    <property type="entry name" value="Pept_C14"/>
</dbReference>
<evidence type="ECO:0000256" key="4">
    <source>
        <dbReference type="ARBA" id="ARBA00022801"/>
    </source>
</evidence>
<keyword evidence="5" id="KW-0788">Thiol protease</keyword>
<evidence type="ECO:0000259" key="11">
    <source>
        <dbReference type="PROSITE" id="PS50208"/>
    </source>
</evidence>
<dbReference type="PROSITE" id="PS50208">
    <property type="entry name" value="CASPASE_P20"/>
    <property type="match status" value="1"/>
</dbReference>
<feature type="domain" description="Caspase family p10" evidence="10">
    <location>
        <begin position="352"/>
        <end position="439"/>
    </location>
</feature>
<evidence type="ECO:0000256" key="2">
    <source>
        <dbReference type="ARBA" id="ARBA00022670"/>
    </source>
</evidence>
<name>A0AA47NNX5_MERPO</name>
<dbReference type="AlphaFoldDB" id="A0AA47NNX5"/>
<dbReference type="GO" id="GO:0042981">
    <property type="term" value="P:regulation of apoptotic process"/>
    <property type="evidence" value="ECO:0007669"/>
    <property type="project" value="InterPro"/>
</dbReference>
<dbReference type="InterPro" id="IPR011600">
    <property type="entry name" value="Pept_C14_caspase"/>
</dbReference>